<evidence type="ECO:0000313" key="3">
    <source>
        <dbReference type="Proteomes" id="UP000187609"/>
    </source>
</evidence>
<gene>
    <name evidence="2" type="ORF">A4A49_39569</name>
</gene>
<feature type="compositionally biased region" description="Polar residues" evidence="1">
    <location>
        <begin position="423"/>
        <end position="441"/>
    </location>
</feature>
<proteinExistence type="predicted"/>
<dbReference type="AlphaFoldDB" id="A0A314KMA9"/>
<accession>A0A314KMA9</accession>
<dbReference type="Proteomes" id="UP000187609">
    <property type="component" value="Unassembled WGS sequence"/>
</dbReference>
<name>A0A314KMA9_NICAT</name>
<dbReference type="EMBL" id="MJEQ01001472">
    <property type="protein sequence ID" value="OIT30601.1"/>
    <property type="molecule type" value="Genomic_DNA"/>
</dbReference>
<feature type="region of interest" description="Disordered" evidence="1">
    <location>
        <begin position="39"/>
        <end position="74"/>
    </location>
</feature>
<feature type="region of interest" description="Disordered" evidence="1">
    <location>
        <begin position="1"/>
        <end position="27"/>
    </location>
</feature>
<protein>
    <submittedName>
        <fullName evidence="2">Uncharacterized protein</fullName>
    </submittedName>
</protein>
<sequence>MGSGAAGRVLHTDGGKQIDAGNNGKDVNQVVECTYVGDGSKIGKGPAKPAPESNAVKNQTSMEINDKEDPRKNSVVVRNSAVGEQQVSQVEGEKQSVNVNNQSVMNRGGTDITVGSMSTAVYAKEADLSKKNQIDLIGKEVQQRFEQGTLAQGTGAGANLEATAIKATSDRVVETNVALNATGVTIDAGITKATAEVEKPTDLRGTTVQKEVQELEGEVALVPVDKAGSEPDMHTARLKAAKNTVVDQALAENSKGSAIGPGLLDDSALAADARAILSKNNAAVAVVEQVHNAENRPVSAGSQLKTNVALNATDNRSTAGVKSGAQGVQQSKGGDFIVVNNMERQLVLVEKEQPSNSVTANINITATGAKILENLNPLNALPGMHLTANKGFSLQGVTSRKFVGAGLNTSNHEVPSNEMFDQSIQPSHNQDTLSTMSSATKNPKWGTDHTRDVHEDEMSEDLCDEPVNSQELNTQELVRQQDKVVKLRKGQQL</sequence>
<feature type="region of interest" description="Disordered" evidence="1">
    <location>
        <begin position="423"/>
        <end position="448"/>
    </location>
</feature>
<evidence type="ECO:0000256" key="1">
    <source>
        <dbReference type="SAM" id="MobiDB-lite"/>
    </source>
</evidence>
<reference evidence="2" key="1">
    <citation type="submission" date="2016-11" db="EMBL/GenBank/DDBJ databases">
        <title>The genome of Nicotiana attenuata.</title>
        <authorList>
            <person name="Xu S."/>
            <person name="Brockmoeller T."/>
            <person name="Gaquerel E."/>
            <person name="Navarro A."/>
            <person name="Kuhl H."/>
            <person name="Gase K."/>
            <person name="Ling Z."/>
            <person name="Zhou W."/>
            <person name="Kreitzer C."/>
            <person name="Stanke M."/>
            <person name="Tang H."/>
            <person name="Lyons E."/>
            <person name="Pandey P."/>
            <person name="Pandey S.P."/>
            <person name="Timmermann B."/>
            <person name="Baldwin I.T."/>
        </authorList>
    </citation>
    <scope>NUCLEOTIDE SEQUENCE [LARGE SCALE GENOMIC DNA]</scope>
    <source>
        <strain evidence="2">UT</strain>
    </source>
</reference>
<dbReference type="Gramene" id="OIT30601">
    <property type="protein sequence ID" value="OIT30601"/>
    <property type="gene ID" value="A4A49_39569"/>
</dbReference>
<evidence type="ECO:0000313" key="2">
    <source>
        <dbReference type="EMBL" id="OIT30601.1"/>
    </source>
</evidence>
<comment type="caution">
    <text evidence="2">The sequence shown here is derived from an EMBL/GenBank/DDBJ whole genome shotgun (WGS) entry which is preliminary data.</text>
</comment>
<organism evidence="2 3">
    <name type="scientific">Nicotiana attenuata</name>
    <name type="common">Coyote tobacco</name>
    <dbReference type="NCBI Taxonomy" id="49451"/>
    <lineage>
        <taxon>Eukaryota</taxon>
        <taxon>Viridiplantae</taxon>
        <taxon>Streptophyta</taxon>
        <taxon>Embryophyta</taxon>
        <taxon>Tracheophyta</taxon>
        <taxon>Spermatophyta</taxon>
        <taxon>Magnoliopsida</taxon>
        <taxon>eudicotyledons</taxon>
        <taxon>Gunneridae</taxon>
        <taxon>Pentapetalae</taxon>
        <taxon>asterids</taxon>
        <taxon>lamiids</taxon>
        <taxon>Solanales</taxon>
        <taxon>Solanaceae</taxon>
        <taxon>Nicotianoideae</taxon>
        <taxon>Nicotianeae</taxon>
        <taxon>Nicotiana</taxon>
    </lineage>
</organism>
<keyword evidence="3" id="KW-1185">Reference proteome</keyword>